<feature type="transmembrane region" description="Helical" evidence="8">
    <location>
        <begin position="55"/>
        <end position="76"/>
    </location>
</feature>
<dbReference type="PANTHER" id="PTHR34979:SF1">
    <property type="entry name" value="INNER MEMBRANE PROTEIN YGAZ"/>
    <property type="match status" value="1"/>
</dbReference>
<dbReference type="GO" id="GO:1903785">
    <property type="term" value="P:L-valine transmembrane transport"/>
    <property type="evidence" value="ECO:0007669"/>
    <property type="project" value="TreeGrafter"/>
</dbReference>
<evidence type="ECO:0000256" key="2">
    <source>
        <dbReference type="ARBA" id="ARBA00010735"/>
    </source>
</evidence>
<dbReference type="PANTHER" id="PTHR34979">
    <property type="entry name" value="INNER MEMBRANE PROTEIN YGAZ"/>
    <property type="match status" value="1"/>
</dbReference>
<dbReference type="EMBL" id="ACLF03000006">
    <property type="protein sequence ID" value="EFQ82991.1"/>
    <property type="molecule type" value="Genomic_DNA"/>
</dbReference>
<dbReference type="eggNOG" id="COG1296">
    <property type="taxonomic scope" value="Bacteria"/>
</dbReference>
<name>E2SCN8_9ACTN</name>
<sequence>MDATSFRLGLRAGVPFGAASFLLSLSFGVLARETGFSPTAALVMSALVFAGSAQFASVAILAGGGGAPAAIAAAGLMNSRFLPMGLALAPSLPGNRWWRAAQGQAVVDSSWALAMRPDGSFDRWFLFGTTAPQYVAWLAGTATGAWGGRVLPDPATLGLDAVYPAFFLAILAPELRRRRGAGVAAGGAVLAFALVPFSPPGVPILVAGAAALWGLRPPPAPRIRAEARAS</sequence>
<reference evidence="9" key="1">
    <citation type="submission" date="2010-08" db="EMBL/GenBank/DDBJ databases">
        <authorList>
            <person name="Muzny D."/>
            <person name="Qin X."/>
            <person name="Buhay C."/>
            <person name="Dugan-Rocha S."/>
            <person name="Ding Y."/>
            <person name="Chen G."/>
            <person name="Hawes A."/>
            <person name="Holder M."/>
            <person name="Jhangiani S."/>
            <person name="Johnson A."/>
            <person name="Khan Z."/>
            <person name="Li Z."/>
            <person name="Liu W."/>
            <person name="Liu X."/>
            <person name="Perez L."/>
            <person name="Shen H."/>
            <person name="Wang Q."/>
            <person name="Watt J."/>
            <person name="Xi L."/>
            <person name="Xin Y."/>
            <person name="Zhou J."/>
            <person name="Deng J."/>
            <person name="Jiang H."/>
            <person name="Liu Y."/>
            <person name="Qu J."/>
            <person name="Song X.-Z."/>
            <person name="Zhang L."/>
            <person name="Villasana D."/>
            <person name="Johnson A."/>
            <person name="Liu J."/>
            <person name="Liyanage D."/>
            <person name="Lorensuhewa L."/>
            <person name="Robinson T."/>
            <person name="Song A."/>
            <person name="Song B.-B."/>
            <person name="Dinh H."/>
            <person name="Thornton R."/>
            <person name="Coyle M."/>
            <person name="Francisco L."/>
            <person name="Jackson L."/>
            <person name="Javaid M."/>
            <person name="Korchina V."/>
            <person name="Kovar C."/>
            <person name="Mata R."/>
            <person name="Mathew T."/>
            <person name="Ngo R."/>
            <person name="Nguyen L."/>
            <person name="Nguyen N."/>
            <person name="Okwuonu G."/>
            <person name="Ongeri F."/>
            <person name="Pham C."/>
            <person name="Simmons D."/>
            <person name="Wilczek-Boney K."/>
            <person name="Hale W."/>
            <person name="Jakkamsetti A."/>
            <person name="Pham P."/>
            <person name="Ruth R."/>
            <person name="San Lucas F."/>
            <person name="Warren J."/>
            <person name="Zhang J."/>
            <person name="Zhao Z."/>
            <person name="Zhou C."/>
            <person name="Zhu D."/>
            <person name="Lee S."/>
            <person name="Bess C."/>
            <person name="Blankenburg K."/>
            <person name="Forbes L."/>
            <person name="Fu Q."/>
            <person name="Gubbala S."/>
            <person name="Hirani K."/>
            <person name="Jayaseelan J.C."/>
            <person name="Lara F."/>
            <person name="Munidasa M."/>
            <person name="Palculict T."/>
            <person name="Patil S."/>
            <person name="Pu L.-L."/>
            <person name="Saada N."/>
            <person name="Tang L."/>
            <person name="Weissenberger G."/>
            <person name="Zhu Y."/>
            <person name="Hemphill L."/>
            <person name="Shang Y."/>
            <person name="Youmans B."/>
            <person name="Ayvaz T."/>
            <person name="Ross M."/>
            <person name="Santibanez J."/>
            <person name="Aqrawi P."/>
            <person name="Gross S."/>
            <person name="Joshi V."/>
            <person name="Fowler G."/>
            <person name="Nazareth L."/>
            <person name="Reid J."/>
            <person name="Worley K."/>
            <person name="Petrosino J."/>
            <person name="Highlander S."/>
            <person name="Gibbs R."/>
        </authorList>
    </citation>
    <scope>NUCLEOTIDE SEQUENCE [LARGE SCALE GENOMIC DNA]</scope>
    <source>
        <strain evidence="9">DSM 15272</strain>
    </source>
</reference>
<dbReference type="HOGENOM" id="CLU_065777_0_1_11"/>
<dbReference type="Pfam" id="PF03591">
    <property type="entry name" value="AzlC"/>
    <property type="match status" value="1"/>
</dbReference>
<feature type="transmembrane region" description="Helical" evidence="8">
    <location>
        <begin position="154"/>
        <end position="172"/>
    </location>
</feature>
<keyword evidence="5 8" id="KW-0812">Transmembrane</keyword>
<evidence type="ECO:0000256" key="6">
    <source>
        <dbReference type="ARBA" id="ARBA00022989"/>
    </source>
</evidence>
<keyword evidence="4" id="KW-1003">Cell membrane</keyword>
<comment type="subcellular location">
    <subcellularLocation>
        <location evidence="1">Cell membrane</location>
        <topology evidence="1">Multi-pass membrane protein</topology>
    </subcellularLocation>
</comment>
<gene>
    <name evidence="9" type="ORF">HMPREF0063_12200</name>
</gene>
<evidence type="ECO:0000256" key="7">
    <source>
        <dbReference type="ARBA" id="ARBA00023136"/>
    </source>
</evidence>
<dbReference type="STRING" id="585531.HMPREF0063_12200"/>
<evidence type="ECO:0000313" key="9">
    <source>
        <dbReference type="EMBL" id="EFQ82991.1"/>
    </source>
</evidence>
<evidence type="ECO:0000256" key="5">
    <source>
        <dbReference type="ARBA" id="ARBA00022692"/>
    </source>
</evidence>
<accession>E2SCN8</accession>
<evidence type="ECO:0000256" key="1">
    <source>
        <dbReference type="ARBA" id="ARBA00004651"/>
    </source>
</evidence>
<feature type="transmembrane region" description="Helical" evidence="8">
    <location>
        <begin position="124"/>
        <end position="148"/>
    </location>
</feature>
<dbReference type="GO" id="GO:0005886">
    <property type="term" value="C:plasma membrane"/>
    <property type="evidence" value="ECO:0007669"/>
    <property type="project" value="UniProtKB-SubCell"/>
</dbReference>
<dbReference type="AlphaFoldDB" id="E2SCN8"/>
<evidence type="ECO:0000256" key="8">
    <source>
        <dbReference type="SAM" id="Phobius"/>
    </source>
</evidence>
<comment type="caution">
    <text evidence="9">The sequence shown here is derived from an EMBL/GenBank/DDBJ whole genome shotgun (WGS) entry which is preliminary data.</text>
</comment>
<evidence type="ECO:0000256" key="4">
    <source>
        <dbReference type="ARBA" id="ARBA00022475"/>
    </source>
</evidence>
<dbReference type="InterPro" id="IPR011606">
    <property type="entry name" value="Brnchd-chn_aa_trnsp_permease"/>
</dbReference>
<dbReference type="Proteomes" id="UP000003111">
    <property type="component" value="Unassembled WGS sequence"/>
</dbReference>
<keyword evidence="3" id="KW-0813">Transport</keyword>
<protein>
    <submittedName>
        <fullName evidence="9">Azaleucine resistance protein AzlC</fullName>
    </submittedName>
</protein>
<comment type="similarity">
    <text evidence="2">Belongs to the AzlC family.</text>
</comment>
<keyword evidence="10" id="KW-1185">Reference proteome</keyword>
<organism evidence="9 10">
    <name type="scientific">Aeromicrobium marinum DSM 15272</name>
    <dbReference type="NCBI Taxonomy" id="585531"/>
    <lineage>
        <taxon>Bacteria</taxon>
        <taxon>Bacillati</taxon>
        <taxon>Actinomycetota</taxon>
        <taxon>Actinomycetes</taxon>
        <taxon>Propionibacteriales</taxon>
        <taxon>Nocardioidaceae</taxon>
        <taxon>Aeromicrobium</taxon>
    </lineage>
</organism>
<evidence type="ECO:0000313" key="10">
    <source>
        <dbReference type="Proteomes" id="UP000003111"/>
    </source>
</evidence>
<evidence type="ECO:0000256" key="3">
    <source>
        <dbReference type="ARBA" id="ARBA00022448"/>
    </source>
</evidence>
<keyword evidence="6 8" id="KW-1133">Transmembrane helix</keyword>
<proteinExistence type="inferred from homology"/>
<dbReference type="RefSeq" id="WP_007077292.1">
    <property type="nucleotide sequence ID" value="NZ_CM001024.1"/>
</dbReference>
<feature type="transmembrane region" description="Helical" evidence="8">
    <location>
        <begin position="184"/>
        <end position="213"/>
    </location>
</feature>
<dbReference type="OrthoDB" id="8908907at2"/>
<keyword evidence="7 8" id="KW-0472">Membrane</keyword>